<evidence type="ECO:0000256" key="1">
    <source>
        <dbReference type="ARBA" id="ARBA00022723"/>
    </source>
</evidence>
<feature type="domain" description="MYND-type" evidence="6">
    <location>
        <begin position="58"/>
        <end position="111"/>
    </location>
</feature>
<dbReference type="InterPro" id="IPR050869">
    <property type="entry name" value="H3K4_H4K5_MeTrfase"/>
</dbReference>
<dbReference type="SUPFAM" id="SSF82199">
    <property type="entry name" value="SET domain"/>
    <property type="match status" value="1"/>
</dbReference>
<name>A0A7C8ME70_9PLEO</name>
<dbReference type="EMBL" id="JAADJZ010000005">
    <property type="protein sequence ID" value="KAF2874761.1"/>
    <property type="molecule type" value="Genomic_DNA"/>
</dbReference>
<keyword evidence="3" id="KW-0862">Zinc</keyword>
<keyword evidence="2 4" id="KW-0863">Zinc-finger</keyword>
<dbReference type="SUPFAM" id="SSF144232">
    <property type="entry name" value="HIT/MYND zinc finger-like"/>
    <property type="match status" value="1"/>
</dbReference>
<dbReference type="InterPro" id="IPR002893">
    <property type="entry name" value="Znf_MYND"/>
</dbReference>
<organism evidence="7 8">
    <name type="scientific">Massariosphaeria phaeospora</name>
    <dbReference type="NCBI Taxonomy" id="100035"/>
    <lineage>
        <taxon>Eukaryota</taxon>
        <taxon>Fungi</taxon>
        <taxon>Dikarya</taxon>
        <taxon>Ascomycota</taxon>
        <taxon>Pezizomycotina</taxon>
        <taxon>Dothideomycetes</taxon>
        <taxon>Pleosporomycetidae</taxon>
        <taxon>Pleosporales</taxon>
        <taxon>Pleosporales incertae sedis</taxon>
        <taxon>Massariosphaeria</taxon>
    </lineage>
</organism>
<dbReference type="SMART" id="SM00317">
    <property type="entry name" value="SET"/>
    <property type="match status" value="1"/>
</dbReference>
<reference evidence="7 8" key="1">
    <citation type="submission" date="2020-01" db="EMBL/GenBank/DDBJ databases">
        <authorList>
            <consortium name="DOE Joint Genome Institute"/>
            <person name="Haridas S."/>
            <person name="Albert R."/>
            <person name="Binder M."/>
            <person name="Bloem J."/>
            <person name="Labutti K."/>
            <person name="Salamov A."/>
            <person name="Andreopoulos B."/>
            <person name="Baker S.E."/>
            <person name="Barry K."/>
            <person name="Bills G."/>
            <person name="Bluhm B.H."/>
            <person name="Cannon C."/>
            <person name="Castanera R."/>
            <person name="Culley D.E."/>
            <person name="Daum C."/>
            <person name="Ezra D."/>
            <person name="Gonzalez J.B."/>
            <person name="Henrissat B."/>
            <person name="Kuo A."/>
            <person name="Liang C."/>
            <person name="Lipzen A."/>
            <person name="Lutzoni F."/>
            <person name="Magnuson J."/>
            <person name="Mondo S."/>
            <person name="Nolan M."/>
            <person name="Ohm R."/>
            <person name="Pangilinan J."/>
            <person name="Park H.-J.H."/>
            <person name="Ramirez L."/>
            <person name="Alfaro M."/>
            <person name="Sun H."/>
            <person name="Tritt A."/>
            <person name="Yoshinaga Y."/>
            <person name="Zwiers L.-H.L."/>
            <person name="Turgeon B.G."/>
            <person name="Goodwin S.B."/>
            <person name="Spatafora J.W."/>
            <person name="Crous P.W."/>
            <person name="Grigoriev I.V."/>
        </authorList>
    </citation>
    <scope>NUCLEOTIDE SEQUENCE [LARGE SCALE GENOMIC DNA]</scope>
    <source>
        <strain evidence="7 8">CBS 611.86</strain>
    </source>
</reference>
<dbReference type="Pfam" id="PF00856">
    <property type="entry name" value="SET"/>
    <property type="match status" value="1"/>
</dbReference>
<comment type="caution">
    <text evidence="7">The sequence shown here is derived from an EMBL/GenBank/DDBJ whole genome shotgun (WGS) entry which is preliminary data.</text>
</comment>
<gene>
    <name evidence="7" type="ORF">BDV95DRAFT_563551</name>
</gene>
<evidence type="ECO:0000256" key="4">
    <source>
        <dbReference type="PROSITE-ProRule" id="PRU00134"/>
    </source>
</evidence>
<dbReference type="Gene3D" id="6.10.140.2220">
    <property type="match status" value="1"/>
</dbReference>
<dbReference type="CDD" id="cd20071">
    <property type="entry name" value="SET_SMYD"/>
    <property type="match status" value="1"/>
</dbReference>
<evidence type="ECO:0000259" key="5">
    <source>
        <dbReference type="PROSITE" id="PS50280"/>
    </source>
</evidence>
<accession>A0A7C8ME70</accession>
<keyword evidence="1" id="KW-0479">Metal-binding</keyword>
<keyword evidence="8" id="KW-1185">Reference proteome</keyword>
<evidence type="ECO:0000256" key="2">
    <source>
        <dbReference type="ARBA" id="ARBA00022771"/>
    </source>
</evidence>
<feature type="domain" description="SET" evidence="5">
    <location>
        <begin position="11"/>
        <end position="259"/>
    </location>
</feature>
<dbReference type="PROSITE" id="PS50865">
    <property type="entry name" value="ZF_MYND_2"/>
    <property type="match status" value="1"/>
</dbReference>
<protein>
    <submittedName>
        <fullName evidence="7">Uncharacterized protein</fullName>
    </submittedName>
</protein>
<dbReference type="PROSITE" id="PS50280">
    <property type="entry name" value="SET"/>
    <property type="match status" value="1"/>
</dbReference>
<proteinExistence type="predicted"/>
<dbReference type="InterPro" id="IPR001214">
    <property type="entry name" value="SET_dom"/>
</dbReference>
<evidence type="ECO:0000256" key="3">
    <source>
        <dbReference type="ARBA" id="ARBA00022833"/>
    </source>
</evidence>
<dbReference type="Gene3D" id="1.10.220.160">
    <property type="match status" value="1"/>
</dbReference>
<dbReference type="PANTHER" id="PTHR12197:SF251">
    <property type="entry name" value="EG:BACR7C10.4 PROTEIN"/>
    <property type="match status" value="1"/>
</dbReference>
<evidence type="ECO:0000313" key="8">
    <source>
        <dbReference type="Proteomes" id="UP000481861"/>
    </source>
</evidence>
<dbReference type="InterPro" id="IPR046341">
    <property type="entry name" value="SET_dom_sf"/>
</dbReference>
<dbReference type="OrthoDB" id="5945798at2759"/>
<sequence>MAGVTTLSLATSVYIAESSACIGTGLFAVDDLDSGQLICRVSQPLVTSLDAARLVDTCSNCYVWTEGGSTGSRLYVKEGTKVQACAGCKRFRYCSKACQKQAWKRGHKQECKIFSQLGDKKIPNIVLACIVLLIRMKSGVITEQVWLPIMELNAHIDDFKQNGTYDDIEKMALGAQQLSFSSHQLELHIVTGLYARILTNCLTLITPTFDPLGIVMDPLLGRFNHSCDPNAFMVMDGPEVSIRTLKPIKTEEEIYISYIDTTNPYARRQKELKSSWFFTCKCSKCEKGPIQSEDNWAIRAQDMSDEWKQQADSIIAREEYNPGPINYVGNSKDEERVAALQTVVFWMYDEEQKVSDPAEAIDMIKHGMIYCIKTGLWPLYRQPYAALRDDAIVNLLSLGSYEIAWAHCAKRYRYIHPRLYPQAFHPVRVVQTWQMAMLALYLASTQAMVAPQADMALIAYMLIMEVRDASKSSHGEENAFTKSVSAKFDEMTVEFRDKLGAGADAALSDEMPRQRRLLAEMGDRLGE</sequence>
<dbReference type="PANTHER" id="PTHR12197">
    <property type="entry name" value="HISTONE-LYSINE N-METHYLTRANSFERASE SMYD"/>
    <property type="match status" value="1"/>
</dbReference>
<dbReference type="Pfam" id="PF01753">
    <property type="entry name" value="zf-MYND"/>
    <property type="match status" value="1"/>
</dbReference>
<dbReference type="Gene3D" id="2.170.270.10">
    <property type="entry name" value="SET domain"/>
    <property type="match status" value="1"/>
</dbReference>
<dbReference type="AlphaFoldDB" id="A0A7C8ME70"/>
<dbReference type="Proteomes" id="UP000481861">
    <property type="component" value="Unassembled WGS sequence"/>
</dbReference>
<evidence type="ECO:0000313" key="7">
    <source>
        <dbReference type="EMBL" id="KAF2874761.1"/>
    </source>
</evidence>
<dbReference type="GO" id="GO:0008270">
    <property type="term" value="F:zinc ion binding"/>
    <property type="evidence" value="ECO:0007669"/>
    <property type="project" value="UniProtKB-KW"/>
</dbReference>
<evidence type="ECO:0000259" key="6">
    <source>
        <dbReference type="PROSITE" id="PS50865"/>
    </source>
</evidence>
<dbReference type="GO" id="GO:0005634">
    <property type="term" value="C:nucleus"/>
    <property type="evidence" value="ECO:0007669"/>
    <property type="project" value="TreeGrafter"/>
</dbReference>